<proteinExistence type="predicted"/>
<dbReference type="SMART" id="SM00091">
    <property type="entry name" value="PAS"/>
    <property type="match status" value="2"/>
</dbReference>
<dbReference type="Gene3D" id="3.40.50.300">
    <property type="entry name" value="P-loop containing nucleotide triphosphate hydrolases"/>
    <property type="match status" value="1"/>
</dbReference>
<keyword evidence="1" id="KW-0547">Nucleotide-binding</keyword>
<dbReference type="GO" id="GO:0005524">
    <property type="term" value="F:ATP binding"/>
    <property type="evidence" value="ECO:0007669"/>
    <property type="project" value="UniProtKB-KW"/>
</dbReference>
<dbReference type="NCBIfam" id="TIGR00229">
    <property type="entry name" value="sensory_box"/>
    <property type="match status" value="1"/>
</dbReference>
<keyword evidence="2" id="KW-0058">Aromatic hydrocarbons catabolism</keyword>
<dbReference type="SUPFAM" id="SSF54631">
    <property type="entry name" value="CBS-domain pair"/>
    <property type="match status" value="1"/>
</dbReference>
<reference evidence="10 11" key="1">
    <citation type="submission" date="2019-03" db="EMBL/GenBank/DDBJ databases">
        <title>Bacillus niacini sp. nov. a Nicotinate-Metabolizing Mesophile Isolated from Soil.</title>
        <authorList>
            <person name="Zhang G."/>
        </authorList>
    </citation>
    <scope>NUCLEOTIDE SEQUENCE [LARGE SCALE GENOMIC DNA]</scope>
    <source>
        <strain evidence="10 11">WN066</strain>
    </source>
</reference>
<dbReference type="PROSITE" id="PS50045">
    <property type="entry name" value="SIGMA54_INTERACT_4"/>
    <property type="match status" value="1"/>
</dbReference>
<organism evidence="10 11">
    <name type="scientific">Bacillus salipaludis</name>
    <dbReference type="NCBI Taxonomy" id="2547811"/>
    <lineage>
        <taxon>Bacteria</taxon>
        <taxon>Bacillati</taxon>
        <taxon>Bacillota</taxon>
        <taxon>Bacilli</taxon>
        <taxon>Bacillales</taxon>
        <taxon>Bacillaceae</taxon>
        <taxon>Bacillus</taxon>
    </lineage>
</organism>
<keyword evidence="12" id="KW-1185">Reference proteome</keyword>
<dbReference type="EMBL" id="JAVGVR010000001">
    <property type="protein sequence ID" value="MDQ6595636.1"/>
    <property type="molecule type" value="Genomic_DNA"/>
</dbReference>
<keyword evidence="7" id="KW-0175">Coiled coil</keyword>
<dbReference type="FunFam" id="3.40.50.300:FF:000006">
    <property type="entry name" value="DNA-binding transcriptional regulator NtrC"/>
    <property type="match status" value="1"/>
</dbReference>
<dbReference type="PROSITE" id="PS00688">
    <property type="entry name" value="SIGMA54_INTERACT_3"/>
    <property type="match status" value="1"/>
</dbReference>
<feature type="coiled-coil region" evidence="7">
    <location>
        <begin position="336"/>
        <end position="370"/>
    </location>
</feature>
<dbReference type="GO" id="GO:0006355">
    <property type="term" value="P:regulation of DNA-templated transcription"/>
    <property type="evidence" value="ECO:0007669"/>
    <property type="project" value="InterPro"/>
</dbReference>
<dbReference type="InterPro" id="IPR002078">
    <property type="entry name" value="Sigma_54_int"/>
</dbReference>
<feature type="domain" description="Sigma-54 factor interaction" evidence="8">
    <location>
        <begin position="377"/>
        <end position="606"/>
    </location>
</feature>
<dbReference type="CDD" id="cd00130">
    <property type="entry name" value="PAS"/>
    <property type="match status" value="1"/>
</dbReference>
<dbReference type="SUPFAM" id="SSF46689">
    <property type="entry name" value="Homeodomain-like"/>
    <property type="match status" value="1"/>
</dbReference>
<accession>A0A4V6PMC8</accession>
<dbReference type="Pfam" id="PF00989">
    <property type="entry name" value="PAS"/>
    <property type="match status" value="1"/>
</dbReference>
<dbReference type="AlphaFoldDB" id="A0A4V6PMC8"/>
<dbReference type="PROSITE" id="PS00675">
    <property type="entry name" value="SIGMA54_INTERACT_1"/>
    <property type="match status" value="1"/>
</dbReference>
<dbReference type="InterPro" id="IPR030828">
    <property type="entry name" value="HTH_TyrR"/>
</dbReference>
<dbReference type="InterPro" id="IPR000014">
    <property type="entry name" value="PAS"/>
</dbReference>
<dbReference type="Proteomes" id="UP001178888">
    <property type="component" value="Unassembled WGS sequence"/>
</dbReference>
<protein>
    <recommendedName>
        <fullName evidence="6">HTH-type transcriptional regulatory protein TyrR</fullName>
    </recommendedName>
</protein>
<gene>
    <name evidence="10" type="ORF">E2K98_22305</name>
    <name evidence="9" type="ORF">RCG21_04340</name>
</gene>
<dbReference type="InterPro" id="IPR058031">
    <property type="entry name" value="AAA_lid_NorR"/>
</dbReference>
<reference evidence="9" key="2">
    <citation type="submission" date="2023-08" db="EMBL/GenBank/DDBJ databases">
        <title>Nitrogen cycling bacteria in agricultural field soils.</title>
        <authorList>
            <person name="Jang J."/>
        </authorList>
    </citation>
    <scope>NUCLEOTIDE SEQUENCE</scope>
    <source>
        <strain evidence="9">PS3-36</strain>
    </source>
</reference>
<dbReference type="InterPro" id="IPR003593">
    <property type="entry name" value="AAA+_ATPase"/>
</dbReference>
<comment type="caution">
    <text evidence="10">The sequence shown here is derived from an EMBL/GenBank/DDBJ whole genome shotgun (WGS) entry which is preliminary data.</text>
</comment>
<dbReference type="InterPro" id="IPR046342">
    <property type="entry name" value="CBS_dom_sf"/>
</dbReference>
<dbReference type="InterPro" id="IPR035965">
    <property type="entry name" value="PAS-like_dom_sf"/>
</dbReference>
<dbReference type="PANTHER" id="PTHR32071">
    <property type="entry name" value="TRANSCRIPTIONAL REGULATORY PROTEIN"/>
    <property type="match status" value="1"/>
</dbReference>
<dbReference type="InterPro" id="IPR025662">
    <property type="entry name" value="Sigma_54_int_dom_ATP-bd_1"/>
</dbReference>
<dbReference type="Gene3D" id="1.10.10.60">
    <property type="entry name" value="Homeodomain-like"/>
    <property type="match status" value="1"/>
</dbReference>
<evidence type="ECO:0000313" key="11">
    <source>
        <dbReference type="Proteomes" id="UP000295132"/>
    </source>
</evidence>
<dbReference type="Gene3D" id="3.30.450.20">
    <property type="entry name" value="PAS domain"/>
    <property type="match status" value="2"/>
</dbReference>
<dbReference type="Proteomes" id="UP000295132">
    <property type="component" value="Unassembled WGS sequence"/>
</dbReference>
<dbReference type="Pfam" id="PF13426">
    <property type="entry name" value="PAS_9"/>
    <property type="match status" value="1"/>
</dbReference>
<evidence type="ECO:0000256" key="1">
    <source>
        <dbReference type="ARBA" id="ARBA00022741"/>
    </source>
</evidence>
<dbReference type="PANTHER" id="PTHR32071:SF57">
    <property type="entry name" value="C4-DICARBOXYLATE TRANSPORT TRANSCRIPTIONAL REGULATORY PROTEIN DCTD"/>
    <property type="match status" value="1"/>
</dbReference>
<dbReference type="Gene3D" id="1.10.8.60">
    <property type="match status" value="1"/>
</dbReference>
<dbReference type="InterPro" id="IPR027417">
    <property type="entry name" value="P-loop_NTPase"/>
</dbReference>
<sequence>MILWKDLLKPISTTINHQSSLHEAMELICNEGDEVVFVKDNGTIVGYFNHQELIKQIVENGDLQKRVEYQTDVLLVPFQNSVEFFHNVSVVLGIDEHGKVVGYCSLEDARNKLTQLKLQQKSQIFNSARIGVITTDHKLGITSVNEMAENILGLSSRFLMNRNYKTLLAIDKLEDVLNGKQFVNVNNSINFKQIIGNFSPLFNDGKIEGIIHIFHLREQLEEAINELEWVRSLNEDLKAIYSSADEEILVIDSKGEIIRAAGTFLKDFWMLQSSNQLIGKKVNELQQRGFFKQNILEETRKKGKGIFVHENARGRKIWSVATPIFYEDKLEKVVIISRDITEINQLREELEIEKQKSNLIKQELDEMIKRKDHEKKLIYRSKVMENLVEQIKQIASVDSTVLLYGESGVGKEVFAQTIHSYSQRSEYPLIRVNCGAIPENLIESEFFGYEKGAFTGADKNGKPGMFELANQGTIFLDEITELPLNLQVKLLRVLQEREVMRIGGVKSKKVDVRVIAATNRDIKKLIEENKFREDLYYRLNVIPVTIPPLRERNHDISCLSVNFLEQFNATYKWEKALTRKALDVLECYDWPGNVRELQNVIERLVVTTRENSITGEDVMAVLYGESKETKFKAIIHSIVPLKEAVEEVEAQLIRSAMDKYGTAAKAAQVLGISPATISRRINKLFNEGERSNLDVYVT</sequence>
<evidence type="ECO:0000256" key="3">
    <source>
        <dbReference type="ARBA" id="ARBA00022840"/>
    </source>
</evidence>
<dbReference type="GO" id="GO:0003677">
    <property type="term" value="F:DNA binding"/>
    <property type="evidence" value="ECO:0007669"/>
    <property type="project" value="UniProtKB-KW"/>
</dbReference>
<dbReference type="SMART" id="SM00382">
    <property type="entry name" value="AAA"/>
    <property type="match status" value="1"/>
</dbReference>
<keyword evidence="3" id="KW-0067">ATP-binding</keyword>
<dbReference type="EMBL" id="SMYO01000012">
    <property type="protein sequence ID" value="TDK58587.1"/>
    <property type="molecule type" value="Genomic_DNA"/>
</dbReference>
<evidence type="ECO:0000256" key="4">
    <source>
        <dbReference type="ARBA" id="ARBA00023015"/>
    </source>
</evidence>
<dbReference type="RefSeq" id="WP_133338094.1">
    <property type="nucleotide sequence ID" value="NZ_JAVGVR010000001.1"/>
</dbReference>
<dbReference type="CDD" id="cd00009">
    <property type="entry name" value="AAA"/>
    <property type="match status" value="1"/>
</dbReference>
<evidence type="ECO:0000256" key="2">
    <source>
        <dbReference type="ARBA" id="ARBA00022797"/>
    </source>
</evidence>
<dbReference type="SUPFAM" id="SSF52540">
    <property type="entry name" value="P-loop containing nucleoside triphosphate hydrolases"/>
    <property type="match status" value="1"/>
</dbReference>
<dbReference type="Pfam" id="PF00158">
    <property type="entry name" value="Sigma54_activat"/>
    <property type="match status" value="1"/>
</dbReference>
<keyword evidence="5" id="KW-0804">Transcription</keyword>
<dbReference type="InterPro" id="IPR025944">
    <property type="entry name" value="Sigma_54_int_dom_CS"/>
</dbReference>
<evidence type="ECO:0000256" key="6">
    <source>
        <dbReference type="ARBA" id="ARBA00029500"/>
    </source>
</evidence>
<dbReference type="Pfam" id="PF18024">
    <property type="entry name" value="HTH_50"/>
    <property type="match status" value="1"/>
</dbReference>
<name>A0A4V6PMC8_9BACI</name>
<dbReference type="InterPro" id="IPR009057">
    <property type="entry name" value="Homeodomain-like_sf"/>
</dbReference>
<evidence type="ECO:0000256" key="5">
    <source>
        <dbReference type="ARBA" id="ARBA00023163"/>
    </source>
</evidence>
<evidence type="ECO:0000313" key="9">
    <source>
        <dbReference type="EMBL" id="MDQ6595636.1"/>
    </source>
</evidence>
<dbReference type="Pfam" id="PF25601">
    <property type="entry name" value="AAA_lid_14"/>
    <property type="match status" value="1"/>
</dbReference>
<evidence type="ECO:0000256" key="7">
    <source>
        <dbReference type="SAM" id="Coils"/>
    </source>
</evidence>
<evidence type="ECO:0000313" key="10">
    <source>
        <dbReference type="EMBL" id="TDK58587.1"/>
    </source>
</evidence>
<dbReference type="InterPro" id="IPR013767">
    <property type="entry name" value="PAS_fold"/>
</dbReference>
<evidence type="ECO:0000313" key="12">
    <source>
        <dbReference type="Proteomes" id="UP001178888"/>
    </source>
</evidence>
<evidence type="ECO:0000259" key="8">
    <source>
        <dbReference type="PROSITE" id="PS50045"/>
    </source>
</evidence>
<keyword evidence="4" id="KW-0805">Transcription regulation</keyword>
<dbReference type="SUPFAM" id="SSF55785">
    <property type="entry name" value="PYP-like sensor domain (PAS domain)"/>
    <property type="match status" value="2"/>
</dbReference>